<dbReference type="OrthoDB" id="3535998at2759"/>
<gene>
    <name evidence="2" type="ORF">SODALDRAFT_316651</name>
</gene>
<reference evidence="2 3" key="1">
    <citation type="journal article" date="2018" name="Mol. Ecol.">
        <title>The obligate alkalophilic soda-lake fungus Sodiomyces alkalinus has shifted to a protein diet.</title>
        <authorList>
            <person name="Grum-Grzhimaylo A.A."/>
            <person name="Falkoski D.L."/>
            <person name="van den Heuvel J."/>
            <person name="Valero-Jimenez C.A."/>
            <person name="Min B."/>
            <person name="Choi I.G."/>
            <person name="Lipzen A."/>
            <person name="Daum C.G."/>
            <person name="Aanen D.K."/>
            <person name="Tsang A."/>
            <person name="Henrissat B."/>
            <person name="Bilanenko E.N."/>
            <person name="de Vries R.P."/>
            <person name="van Kan J.A.L."/>
            <person name="Grigoriev I.V."/>
            <person name="Debets A.J.M."/>
        </authorList>
    </citation>
    <scope>NUCLEOTIDE SEQUENCE [LARGE SCALE GENOMIC DNA]</scope>
    <source>
        <strain evidence="2 3">F11</strain>
    </source>
</reference>
<dbReference type="PANTHER" id="PTHR37012">
    <property type="entry name" value="B-ZIP TRANSCRIPTION FACTOR (EUROFUNG)-RELATED"/>
    <property type="match status" value="1"/>
</dbReference>
<organism evidence="2 3">
    <name type="scientific">Sodiomyces alkalinus (strain CBS 110278 / VKM F-3762 / F11)</name>
    <name type="common">Alkaliphilic filamentous fungus</name>
    <dbReference type="NCBI Taxonomy" id="1314773"/>
    <lineage>
        <taxon>Eukaryota</taxon>
        <taxon>Fungi</taxon>
        <taxon>Dikarya</taxon>
        <taxon>Ascomycota</taxon>
        <taxon>Pezizomycotina</taxon>
        <taxon>Sordariomycetes</taxon>
        <taxon>Hypocreomycetidae</taxon>
        <taxon>Glomerellales</taxon>
        <taxon>Plectosphaerellaceae</taxon>
        <taxon>Sodiomyces</taxon>
    </lineage>
</organism>
<feature type="compositionally biased region" description="Basic and acidic residues" evidence="1">
    <location>
        <begin position="1"/>
        <end position="10"/>
    </location>
</feature>
<name>A0A3N2PL98_SODAK</name>
<evidence type="ECO:0008006" key="4">
    <source>
        <dbReference type="Google" id="ProtNLM"/>
    </source>
</evidence>
<dbReference type="Pfam" id="PF11905">
    <property type="entry name" value="DUF3425"/>
    <property type="match status" value="1"/>
</dbReference>
<dbReference type="PANTHER" id="PTHR37012:SF7">
    <property type="entry name" value="B-ZIP TRANSCRIPTION FACTOR (EUROFUNG)-RELATED"/>
    <property type="match status" value="1"/>
</dbReference>
<dbReference type="RefSeq" id="XP_028463103.1">
    <property type="nucleotide sequence ID" value="XM_028609318.1"/>
</dbReference>
<dbReference type="GeneID" id="39577796"/>
<feature type="region of interest" description="Disordered" evidence="1">
    <location>
        <begin position="1"/>
        <end position="42"/>
    </location>
</feature>
<evidence type="ECO:0000313" key="3">
    <source>
        <dbReference type="Proteomes" id="UP000272025"/>
    </source>
</evidence>
<keyword evidence="3" id="KW-1185">Reference proteome</keyword>
<evidence type="ECO:0000313" key="2">
    <source>
        <dbReference type="EMBL" id="ROT35297.1"/>
    </source>
</evidence>
<dbReference type="EMBL" id="ML119061">
    <property type="protein sequence ID" value="ROT35297.1"/>
    <property type="molecule type" value="Genomic_DNA"/>
</dbReference>
<feature type="region of interest" description="Disordered" evidence="1">
    <location>
        <begin position="90"/>
        <end position="124"/>
    </location>
</feature>
<dbReference type="Gene3D" id="1.20.5.170">
    <property type="match status" value="1"/>
</dbReference>
<dbReference type="AlphaFoldDB" id="A0A3N2PL98"/>
<sequence>MTRSSSDEPPKSTITKRKGTRSVSTLNPAQLARKRANDREAQRAIRARTKEHIERLENELAELKSQQNRDQTQTVQELLRRNRALEEEIMRMRESQPVGQSYTRSSVYDESLPPVSGPVPSARSSPFPAPGTYAAMPELGPSYVPVPEATEPWGHGVPGVPSAVSSPSSSANTDEYGAAAAYIPTSIPAPLLDARSVPNAGAAAAAAATATGGPLDFEEVDSGKQQPSIQPRWIPAVPSQLQHPQQRVLPTRAVEHVHHNSVLPTPAVSPLTRYPAIPFWELPSLVTPPTCAADQWLVSFIRDCRRLAQAQVQAQRPRPRPLDALLRPQRLNVKALLEGRLLSPAHPAPRVQYADLERALDPTMPTAPDHPLVELIGALLDTAGATGALERLGLSVPLQRLLAWLAQPTREAYQALMPDHMPRPSQLTVPHGQWIDLIIHGPLRDAVVERQDLYGNDEFQLLYASSLRLANWPGHLVDAIHADPVTGDVWLVDGFAAHAMRSENWRLHSAFIHRYPGLQGLVGTID</sequence>
<accession>A0A3N2PL98</accession>
<dbReference type="InterPro" id="IPR021833">
    <property type="entry name" value="DUF3425"/>
</dbReference>
<dbReference type="Proteomes" id="UP000272025">
    <property type="component" value="Unassembled WGS sequence"/>
</dbReference>
<proteinExistence type="predicted"/>
<evidence type="ECO:0000256" key="1">
    <source>
        <dbReference type="SAM" id="MobiDB-lite"/>
    </source>
</evidence>
<feature type="compositionally biased region" description="Polar residues" evidence="1">
    <location>
        <begin position="97"/>
        <end position="108"/>
    </location>
</feature>
<protein>
    <recommendedName>
        <fullName evidence="4">BZIP domain-containing protein</fullName>
    </recommendedName>
</protein>
<dbReference type="CDD" id="cd14688">
    <property type="entry name" value="bZIP_YAP"/>
    <property type="match status" value="1"/>
</dbReference>